<gene>
    <name evidence="1" type="ORF">SPIL2461_LOCUS6830</name>
</gene>
<reference evidence="1" key="1">
    <citation type="submission" date="2021-02" db="EMBL/GenBank/DDBJ databases">
        <authorList>
            <person name="Dougan E. K."/>
            <person name="Rhodes N."/>
            <person name="Thang M."/>
            <person name="Chan C."/>
        </authorList>
    </citation>
    <scope>NUCLEOTIDE SEQUENCE</scope>
</reference>
<dbReference type="AlphaFoldDB" id="A0A812N7F4"/>
<comment type="caution">
    <text evidence="1">The sequence shown here is derived from an EMBL/GenBank/DDBJ whole genome shotgun (WGS) entry which is preliminary data.</text>
</comment>
<protein>
    <submittedName>
        <fullName evidence="1">Uncharacterized protein</fullName>
    </submittedName>
</protein>
<dbReference type="Proteomes" id="UP000649617">
    <property type="component" value="Unassembled WGS sequence"/>
</dbReference>
<keyword evidence="2" id="KW-1185">Reference proteome</keyword>
<name>A0A812N7F4_SYMPI</name>
<accession>A0A812N7F4</accession>
<dbReference type="EMBL" id="CAJNIZ010010556">
    <property type="protein sequence ID" value="CAE7302555.1"/>
    <property type="molecule type" value="Genomic_DNA"/>
</dbReference>
<evidence type="ECO:0000313" key="1">
    <source>
        <dbReference type="EMBL" id="CAE7302555.1"/>
    </source>
</evidence>
<evidence type="ECO:0000313" key="2">
    <source>
        <dbReference type="Proteomes" id="UP000649617"/>
    </source>
</evidence>
<sequence length="764" mass="84549">VSHRLAEEGLSASYEVDKVVVCHVGGLLQETGHEGGGYANTDVLWKVTGVQINNDKSFVFGPKRVQGAGKAGLRLNENVATAGYKQSDRCDDSLLAGTRTLPVARDYMRHLRAEMVRSLFNMNDYSLSPQMVFTLLAPPALEPAFAMQLAAFRLVQRVYSTPQSRRTLVQRLASARQEPPSDGPLAQILQLEALPPFRPIVADFLRNRLKSDKRGVNRKATLAYLQDWTAEAGALQIQQDSGQHELVPPSEDPRAKLKVFRLLSTAGLMTPGRDQVRAAQRSLVAVWQAHIAAFGDGSPVFMTLTKQPADRRGVSAKYVVDRCLMLQIHQSGCWGPEAFAEGGRLSAAEVYRSGLLKGWAVGIGFRCNGDDWEMIDGRVLDGGRGNAGDPLHRVRFRHGGWVWEYTDYWDDYTDHLPIELRFHFWPRWERQGVNGGGGQDAGCTTAIRQFANCTWRSGKEKKVRVVGGVGDGAGGQTTATSARRAGKLRMIESGKMYAVRIHGGVSSEYEADKGLREGIGGKKFTLERLKDCGYQPGDGMQVQRLPKQAAAGFWEGITARLVQAGGTITGHVPGEAFAEARPTAVRAYTEREVGNLKRRVDRIEKSTHLVVDFSSKIEELYSGAEASREFRKLAQDTAMAILRELNVLTGLPTPIPQIPPQTFHAQSDENSRIDLEALISWYEFALLSCVRFVLPNRARKTRDPVTQEWTRGKGHFMVRLEFGEGSLCVQKCLQGTLGAYIYQAVKRVREQGESAFNLYLGQDT</sequence>
<feature type="non-terminal residue" evidence="1">
    <location>
        <position position="1"/>
    </location>
</feature>
<dbReference type="OrthoDB" id="410381at2759"/>
<proteinExistence type="predicted"/>
<organism evidence="1 2">
    <name type="scientific">Symbiodinium pilosum</name>
    <name type="common">Dinoflagellate</name>
    <dbReference type="NCBI Taxonomy" id="2952"/>
    <lineage>
        <taxon>Eukaryota</taxon>
        <taxon>Sar</taxon>
        <taxon>Alveolata</taxon>
        <taxon>Dinophyceae</taxon>
        <taxon>Suessiales</taxon>
        <taxon>Symbiodiniaceae</taxon>
        <taxon>Symbiodinium</taxon>
    </lineage>
</organism>